<organism evidence="4 5">
    <name type="scientific">Atopomonas hussainii</name>
    <dbReference type="NCBI Taxonomy" id="1429083"/>
    <lineage>
        <taxon>Bacteria</taxon>
        <taxon>Pseudomonadati</taxon>
        <taxon>Pseudomonadota</taxon>
        <taxon>Gammaproteobacteria</taxon>
        <taxon>Pseudomonadales</taxon>
        <taxon>Pseudomonadaceae</taxon>
        <taxon>Atopomonas</taxon>
    </lineage>
</organism>
<dbReference type="InterPro" id="IPR054790">
    <property type="entry name" value="MurU"/>
</dbReference>
<gene>
    <name evidence="4" type="ORF">SAMN05216214_107177</name>
</gene>
<evidence type="ECO:0000313" key="5">
    <source>
        <dbReference type="Proteomes" id="UP000185766"/>
    </source>
</evidence>
<dbReference type="SUPFAM" id="SSF53448">
    <property type="entry name" value="Nucleotide-diphospho-sugar transferases"/>
    <property type="match status" value="1"/>
</dbReference>
<dbReference type="PANTHER" id="PTHR43584">
    <property type="entry name" value="NUCLEOTIDYL TRANSFERASE"/>
    <property type="match status" value="1"/>
</dbReference>
<dbReference type="EMBL" id="FOAS01000007">
    <property type="protein sequence ID" value="SEL04633.1"/>
    <property type="molecule type" value="Genomic_DNA"/>
</dbReference>
<dbReference type="Gene3D" id="3.90.550.10">
    <property type="entry name" value="Spore Coat Polysaccharide Biosynthesis Protein SpsA, Chain A"/>
    <property type="match status" value="1"/>
</dbReference>
<evidence type="ECO:0000259" key="3">
    <source>
        <dbReference type="Pfam" id="PF00483"/>
    </source>
</evidence>
<dbReference type="InterPro" id="IPR029044">
    <property type="entry name" value="Nucleotide-diphossugar_trans"/>
</dbReference>
<keyword evidence="1 4" id="KW-0808">Transferase</keyword>
<protein>
    <submittedName>
        <fullName evidence="4">MurNAc alpha-1-phosphate uridylyltransferase</fullName>
    </submittedName>
</protein>
<feature type="domain" description="Nucleotidyl transferase" evidence="3">
    <location>
        <begin position="2"/>
        <end position="120"/>
    </location>
</feature>
<name>A0A1H7M082_9GAMM</name>
<evidence type="ECO:0000313" key="4">
    <source>
        <dbReference type="EMBL" id="SEL04633.1"/>
    </source>
</evidence>
<accession>A0A1H7M082</accession>
<dbReference type="NCBIfam" id="NF045761">
    <property type="entry name" value="NAMPUrTaseMurU"/>
    <property type="match status" value="1"/>
</dbReference>
<dbReference type="GO" id="GO:0016779">
    <property type="term" value="F:nucleotidyltransferase activity"/>
    <property type="evidence" value="ECO:0007669"/>
    <property type="project" value="UniProtKB-KW"/>
</dbReference>
<dbReference type="Pfam" id="PF00483">
    <property type="entry name" value="NTP_transferase"/>
    <property type="match status" value="1"/>
</dbReference>
<dbReference type="STRING" id="1429083.GCA_001885685_01570"/>
<keyword evidence="2 4" id="KW-0548">Nucleotidyltransferase</keyword>
<proteinExistence type="predicted"/>
<dbReference type="PANTHER" id="PTHR43584:SF8">
    <property type="entry name" value="N-ACETYLMURAMATE ALPHA-1-PHOSPHATE URIDYLYLTRANSFERASE"/>
    <property type="match status" value="1"/>
</dbReference>
<dbReference type="Proteomes" id="UP000185766">
    <property type="component" value="Unassembled WGS sequence"/>
</dbReference>
<keyword evidence="5" id="KW-1185">Reference proteome</keyword>
<dbReference type="CDD" id="cd06422">
    <property type="entry name" value="NTP_transferase_like_1"/>
    <property type="match status" value="1"/>
</dbReference>
<dbReference type="InterPro" id="IPR005835">
    <property type="entry name" value="NTP_transferase_dom"/>
</dbReference>
<dbReference type="AlphaFoldDB" id="A0A1H7M082"/>
<dbReference type="InterPro" id="IPR050065">
    <property type="entry name" value="GlmU-like"/>
</dbReference>
<reference evidence="4 5" key="1">
    <citation type="submission" date="2016-10" db="EMBL/GenBank/DDBJ databases">
        <authorList>
            <person name="de Groot N.N."/>
        </authorList>
    </citation>
    <scope>NUCLEOTIDE SEQUENCE [LARGE SCALE GENOMIC DNA]</scope>
    <source>
        <strain evidence="4 5">JCM 19513</strain>
    </source>
</reference>
<evidence type="ECO:0000256" key="2">
    <source>
        <dbReference type="ARBA" id="ARBA00022695"/>
    </source>
</evidence>
<sequence>MKAMILAAGKGERMRPLTLHTPKPLLPVAGKPLIEYHLERLAALGVREVVINHAWLGEQIEQHLGGGARFGLVIAYSPEGEPLETGGGIFRALALLGDAPFLLINGDVWCEESLENLPQQITGLAHLLLVDNPAHNGKGDFHLQADGCVRQAQAGDSTLTYSGIAVLHPQLFAGCKDGAFALAPLLRAAMDRGLVTGQRATGHWVDVGTPERLADIEQRVLAACPGR</sequence>
<dbReference type="RefSeq" id="WP_074867298.1">
    <property type="nucleotide sequence ID" value="NZ_FOAS01000007.1"/>
</dbReference>
<evidence type="ECO:0000256" key="1">
    <source>
        <dbReference type="ARBA" id="ARBA00022679"/>
    </source>
</evidence>